<gene>
    <name evidence="1" type="ORF">Nsk00085</name>
</gene>
<reference evidence="1" key="1">
    <citation type="journal article" date="2014" name="BMC Genomics">
        <title>A pangenomic analysis of the Nannochloropsis organellar genomes reveals novel genetic variations in key metabolic genes.</title>
        <authorList>
            <person name="Starkenburg S.R."/>
            <person name="Kwon K.J."/>
            <person name="Jha R.K."/>
            <person name="McKay C."/>
            <person name="Jacobs M."/>
            <person name="Chertkov O."/>
            <person name="Twary S."/>
            <person name="Rocap G."/>
            <person name="Cattolico R.A."/>
        </authorList>
    </citation>
    <scope>NUCLEOTIDE SEQUENCE</scope>
    <source>
        <strain evidence="1">CCMP1776</strain>
    </source>
</reference>
<organism evidence="1">
    <name type="scientific">Microchloropsis salina</name>
    <dbReference type="NCBI Taxonomy" id="2511165"/>
    <lineage>
        <taxon>Eukaryota</taxon>
        <taxon>Sar</taxon>
        <taxon>Stramenopiles</taxon>
        <taxon>Ochrophyta</taxon>
        <taxon>Eustigmatophyceae</taxon>
        <taxon>Eustigmatales</taxon>
        <taxon>Monodopsidaceae</taxon>
        <taxon>Microchloropsis</taxon>
    </lineage>
</organism>
<keyword evidence="1" id="KW-0934">Plastid</keyword>
<sequence>MVKKAEYLLNEYKSYVKLNLKSKNLIKALVLSLILKKSLKN</sequence>
<accession>A0A023PMS7</accession>
<dbReference type="AlphaFoldDB" id="A0A023PMS7"/>
<geneLocation type="chloroplast" evidence="1"/>
<keyword evidence="1" id="KW-0150">Chloroplast</keyword>
<dbReference type="EMBL" id="KJ410685">
    <property type="protein sequence ID" value="AHX25528.1"/>
    <property type="molecule type" value="Genomic_DNA"/>
</dbReference>
<evidence type="ECO:0000313" key="1">
    <source>
        <dbReference type="EMBL" id="AHX25528.1"/>
    </source>
</evidence>
<protein>
    <submittedName>
        <fullName evidence="1">Uncharacterized protein</fullName>
    </submittedName>
</protein>
<name>A0A023PMS7_9STRA</name>
<proteinExistence type="predicted"/>